<evidence type="ECO:0000256" key="8">
    <source>
        <dbReference type="ARBA" id="ARBA00023136"/>
    </source>
</evidence>
<dbReference type="PANTHER" id="PTHR45788">
    <property type="entry name" value="SUCCINATE/FUMARATE MITOCHONDRIAL TRANSPORTER-RELATED"/>
    <property type="match status" value="1"/>
</dbReference>
<gene>
    <name evidence="11" type="ORF">LAMO00422_LOCUS16219</name>
</gene>
<evidence type="ECO:0000256" key="3">
    <source>
        <dbReference type="ARBA" id="ARBA00022448"/>
    </source>
</evidence>
<comment type="subcellular location">
    <subcellularLocation>
        <location evidence="1">Mitochondrion membrane</location>
        <topology evidence="1">Multi-pass membrane protein</topology>
    </subcellularLocation>
</comment>
<dbReference type="EMBL" id="HBEM01023867">
    <property type="protein sequence ID" value="CAD8457272.1"/>
    <property type="molecule type" value="Transcribed_RNA"/>
</dbReference>
<name>A0A7S0DJZ2_9EUKA</name>
<evidence type="ECO:0000256" key="2">
    <source>
        <dbReference type="ARBA" id="ARBA00006375"/>
    </source>
</evidence>
<dbReference type="PANTHER" id="PTHR45788:SF4">
    <property type="entry name" value="TRICARBOXYLATE TRANSPORT PROTEIN, MITOCHONDRIAL"/>
    <property type="match status" value="1"/>
</dbReference>
<dbReference type="AlphaFoldDB" id="A0A7S0DJZ2"/>
<dbReference type="PROSITE" id="PS50920">
    <property type="entry name" value="SOLCAR"/>
    <property type="match status" value="1"/>
</dbReference>
<protein>
    <submittedName>
        <fullName evidence="11">Uncharacterized protein</fullName>
    </submittedName>
</protein>
<keyword evidence="8 9" id="KW-0472">Membrane</keyword>
<keyword evidence="7" id="KW-0496">Mitochondrion</keyword>
<keyword evidence="6" id="KW-1133">Transmembrane helix</keyword>
<evidence type="ECO:0000313" key="11">
    <source>
        <dbReference type="EMBL" id="CAD8457272.1"/>
    </source>
</evidence>
<proteinExistence type="inferred from homology"/>
<evidence type="ECO:0000256" key="10">
    <source>
        <dbReference type="RuleBase" id="RU000488"/>
    </source>
</evidence>
<dbReference type="Pfam" id="PF00153">
    <property type="entry name" value="Mito_carr"/>
    <property type="match status" value="2"/>
</dbReference>
<evidence type="ECO:0000256" key="1">
    <source>
        <dbReference type="ARBA" id="ARBA00004225"/>
    </source>
</evidence>
<dbReference type="InterPro" id="IPR023395">
    <property type="entry name" value="MCP_dom_sf"/>
</dbReference>
<sequence>MGQSISQGMSEAKKVRAQLTPIENLAVGAIGGMLETTIQMPLLTLKFATQEGRPLPTRLPEWYRGLGIQAGTLAPITAFQVMVNGILEKVVTGGKRNLNDIETVGCAMTAGAASATLYGPVDLIMIQQQKRQLGVFETMKFIYSKFGIPNGIFRGFISTVVRESIYTGGYLGLAPVLTKQLLASDIGMFKGKEFASGLGGSIVAGVFAALLTHPADTSKTCMQADLECKKYPTARAAFFEHIRNKGIGSLYKGGIARTTRLCGAFFIVSMLREKVIQYKTNRAD</sequence>
<comment type="similarity">
    <text evidence="2 10">Belongs to the mitochondrial carrier (TC 2.A.29) family.</text>
</comment>
<evidence type="ECO:0000256" key="6">
    <source>
        <dbReference type="ARBA" id="ARBA00022989"/>
    </source>
</evidence>
<dbReference type="InterPro" id="IPR018108">
    <property type="entry name" value="MCP_transmembrane"/>
</dbReference>
<evidence type="ECO:0000256" key="5">
    <source>
        <dbReference type="ARBA" id="ARBA00022737"/>
    </source>
</evidence>
<evidence type="ECO:0000256" key="9">
    <source>
        <dbReference type="PROSITE-ProRule" id="PRU00282"/>
    </source>
</evidence>
<keyword evidence="4 9" id="KW-0812">Transmembrane</keyword>
<evidence type="ECO:0000256" key="4">
    <source>
        <dbReference type="ARBA" id="ARBA00022692"/>
    </source>
</evidence>
<dbReference type="GO" id="GO:0031966">
    <property type="term" value="C:mitochondrial membrane"/>
    <property type="evidence" value="ECO:0007669"/>
    <property type="project" value="UniProtKB-SubCell"/>
</dbReference>
<organism evidence="11">
    <name type="scientific">Amorphochlora amoebiformis</name>
    <dbReference type="NCBI Taxonomy" id="1561963"/>
    <lineage>
        <taxon>Eukaryota</taxon>
        <taxon>Sar</taxon>
        <taxon>Rhizaria</taxon>
        <taxon>Cercozoa</taxon>
        <taxon>Chlorarachniophyceae</taxon>
        <taxon>Amorphochlora</taxon>
    </lineage>
</organism>
<dbReference type="SUPFAM" id="SSF103506">
    <property type="entry name" value="Mitochondrial carrier"/>
    <property type="match status" value="1"/>
</dbReference>
<dbReference type="GO" id="GO:0071913">
    <property type="term" value="F:citrate secondary active transmembrane transporter activity"/>
    <property type="evidence" value="ECO:0007669"/>
    <property type="project" value="TreeGrafter"/>
</dbReference>
<evidence type="ECO:0000256" key="7">
    <source>
        <dbReference type="ARBA" id="ARBA00023128"/>
    </source>
</evidence>
<keyword evidence="3 10" id="KW-0813">Transport</keyword>
<feature type="repeat" description="Solcar" evidence="9">
    <location>
        <begin position="192"/>
        <end position="278"/>
    </location>
</feature>
<dbReference type="Gene3D" id="1.50.40.10">
    <property type="entry name" value="Mitochondrial carrier domain"/>
    <property type="match status" value="1"/>
</dbReference>
<keyword evidence="5" id="KW-0677">Repeat</keyword>
<accession>A0A7S0DJZ2</accession>
<dbReference type="GO" id="GO:0006843">
    <property type="term" value="P:mitochondrial citrate transmembrane transport"/>
    <property type="evidence" value="ECO:0007669"/>
    <property type="project" value="TreeGrafter"/>
</dbReference>
<reference evidence="11" key="1">
    <citation type="submission" date="2021-01" db="EMBL/GenBank/DDBJ databases">
        <authorList>
            <person name="Corre E."/>
            <person name="Pelletier E."/>
            <person name="Niang G."/>
            <person name="Scheremetjew M."/>
            <person name="Finn R."/>
            <person name="Kale V."/>
            <person name="Holt S."/>
            <person name="Cochrane G."/>
            <person name="Meng A."/>
            <person name="Brown T."/>
            <person name="Cohen L."/>
        </authorList>
    </citation>
    <scope>NUCLEOTIDE SEQUENCE</scope>
    <source>
        <strain evidence="11">CCMP2058</strain>
    </source>
</reference>
<dbReference type="InterPro" id="IPR049563">
    <property type="entry name" value="TXTP-like"/>
</dbReference>